<dbReference type="KEGG" id="slac:SKTS_15040"/>
<dbReference type="EMBL" id="AP022853">
    <property type="protein sequence ID" value="BCB26618.1"/>
    <property type="molecule type" value="Genomic_DNA"/>
</dbReference>
<dbReference type="InterPro" id="IPR029069">
    <property type="entry name" value="HotDog_dom_sf"/>
</dbReference>
<dbReference type="InterPro" id="IPR016776">
    <property type="entry name" value="ApeP-like_dehydratase"/>
</dbReference>
<protein>
    <submittedName>
        <fullName evidence="1">Phosphotransferase</fullName>
    </submittedName>
</protein>
<reference evidence="2" key="1">
    <citation type="submission" date="2020-03" db="EMBL/GenBank/DDBJ databases">
        <title>Complete genome sequence of sulfur-oxidizing bacterium skT11.</title>
        <authorList>
            <person name="Kanda M."/>
            <person name="Kojima H."/>
            <person name="Fukui M."/>
        </authorList>
    </citation>
    <scope>NUCLEOTIDE SEQUENCE [LARGE SCALE GENOMIC DNA]</scope>
    <source>
        <strain evidence="2">skT11</strain>
    </source>
</reference>
<evidence type="ECO:0000313" key="2">
    <source>
        <dbReference type="Proteomes" id="UP000502260"/>
    </source>
</evidence>
<proteinExistence type="predicted"/>
<dbReference type="GO" id="GO:0016740">
    <property type="term" value="F:transferase activity"/>
    <property type="evidence" value="ECO:0007669"/>
    <property type="project" value="UniProtKB-KW"/>
</dbReference>
<dbReference type="Gene3D" id="3.10.129.10">
    <property type="entry name" value="Hotdog Thioesterase"/>
    <property type="match status" value="1"/>
</dbReference>
<sequence>MNIAKEQLCQLLPHTDAMCLLHEVTAWDAERIACRAINHNDPANPLRHNGQLPAHCAIEYAAQAMAVHGGLAAQSGAKPRIGFIGSVRDVRLFAERLDDIPEALEIEAVKQLADANHSLYELRVCAAGRELMTGRAAVFLQKGDAA</sequence>
<keyword evidence="1" id="KW-0808">Transferase</keyword>
<organism evidence="1 2">
    <name type="scientific">Sulfurimicrobium lacus</name>
    <dbReference type="NCBI Taxonomy" id="2715678"/>
    <lineage>
        <taxon>Bacteria</taxon>
        <taxon>Pseudomonadati</taxon>
        <taxon>Pseudomonadota</taxon>
        <taxon>Betaproteobacteria</taxon>
        <taxon>Nitrosomonadales</taxon>
        <taxon>Sulfuricellaceae</taxon>
        <taxon>Sulfurimicrobium</taxon>
    </lineage>
</organism>
<gene>
    <name evidence="1" type="ORF">SKTS_15040</name>
</gene>
<accession>A0A6F8VA82</accession>
<dbReference type="SUPFAM" id="SSF54637">
    <property type="entry name" value="Thioesterase/thiol ester dehydrase-isomerase"/>
    <property type="match status" value="1"/>
</dbReference>
<name>A0A6F8VA82_9PROT</name>
<dbReference type="Pfam" id="PF22817">
    <property type="entry name" value="ApeP-like"/>
    <property type="match status" value="1"/>
</dbReference>
<evidence type="ECO:0000313" key="1">
    <source>
        <dbReference type="EMBL" id="BCB26618.1"/>
    </source>
</evidence>
<keyword evidence="2" id="KW-1185">Reference proteome</keyword>
<dbReference type="AlphaFoldDB" id="A0A6F8VA82"/>
<dbReference type="Proteomes" id="UP000502260">
    <property type="component" value="Chromosome"/>
</dbReference>
<dbReference type="RefSeq" id="WP_173062671.1">
    <property type="nucleotide sequence ID" value="NZ_AP022853.1"/>
</dbReference>